<accession>A0A839DQY5</accession>
<sequence length="86" mass="9912">MDSDVVAPALYDVVGHTRHVDVHKTFRHRLHTWLVDLDDLPRLPWWLRPLARFESRDHLGPERVSIRENLDAWLAGQGVDLGGGRV</sequence>
<reference evidence="1 2" key="1">
    <citation type="submission" date="2020-07" db="EMBL/GenBank/DDBJ databases">
        <title>Sequencing the genomes of 1000 actinobacteria strains.</title>
        <authorList>
            <person name="Klenk H.-P."/>
        </authorList>
    </citation>
    <scope>NUCLEOTIDE SEQUENCE [LARGE SCALE GENOMIC DNA]</scope>
    <source>
        <strain evidence="1 2">DSM 45975</strain>
    </source>
</reference>
<dbReference type="InterPro" id="IPR010775">
    <property type="entry name" value="DUF1365"/>
</dbReference>
<dbReference type="Pfam" id="PF07103">
    <property type="entry name" value="DUF1365"/>
    <property type="match status" value="1"/>
</dbReference>
<comment type="caution">
    <text evidence="1">The sequence shown here is derived from an EMBL/GenBank/DDBJ whole genome shotgun (WGS) entry which is preliminary data.</text>
</comment>
<dbReference type="EMBL" id="JACGWZ010000001">
    <property type="protein sequence ID" value="MBA8823149.1"/>
    <property type="molecule type" value="Genomic_DNA"/>
</dbReference>
<dbReference type="Proteomes" id="UP000569329">
    <property type="component" value="Unassembled WGS sequence"/>
</dbReference>
<keyword evidence="2" id="KW-1185">Reference proteome</keyword>
<name>A0A839DQY5_9PSEU</name>
<evidence type="ECO:0000313" key="2">
    <source>
        <dbReference type="Proteomes" id="UP000569329"/>
    </source>
</evidence>
<evidence type="ECO:0000313" key="1">
    <source>
        <dbReference type="EMBL" id="MBA8823149.1"/>
    </source>
</evidence>
<protein>
    <submittedName>
        <fullName evidence="1">DUF1365 family protein</fullName>
    </submittedName>
</protein>
<organism evidence="1 2">
    <name type="scientific">Halosaccharopolyspora lacisalsi</name>
    <dbReference type="NCBI Taxonomy" id="1000566"/>
    <lineage>
        <taxon>Bacteria</taxon>
        <taxon>Bacillati</taxon>
        <taxon>Actinomycetota</taxon>
        <taxon>Actinomycetes</taxon>
        <taxon>Pseudonocardiales</taxon>
        <taxon>Pseudonocardiaceae</taxon>
        <taxon>Halosaccharopolyspora</taxon>
    </lineage>
</organism>
<dbReference type="AlphaFoldDB" id="A0A839DQY5"/>
<proteinExistence type="predicted"/>
<gene>
    <name evidence="1" type="ORF">FHX42_000478</name>
</gene>